<dbReference type="CDD" id="cd03026">
    <property type="entry name" value="AhpF_NTD_C"/>
    <property type="match status" value="1"/>
</dbReference>
<dbReference type="GO" id="GO:0005829">
    <property type="term" value="C:cytosol"/>
    <property type="evidence" value="ECO:0007669"/>
    <property type="project" value="UniProtKB-ARBA"/>
</dbReference>
<dbReference type="HOGENOM" id="CLU_031864_1_0_10"/>
<dbReference type="PROSITE" id="PS51354">
    <property type="entry name" value="GLUTAREDOXIN_2"/>
    <property type="match status" value="1"/>
</dbReference>
<dbReference type="eggNOG" id="COG3634">
    <property type="taxonomic scope" value="Bacteria"/>
</dbReference>
<dbReference type="SUPFAM" id="SSF52833">
    <property type="entry name" value="Thioredoxin-like"/>
    <property type="match status" value="1"/>
</dbReference>
<dbReference type="SUPFAM" id="SSF51905">
    <property type="entry name" value="FAD/NAD(P)-binding domain"/>
    <property type="match status" value="1"/>
</dbReference>
<dbReference type="Pfam" id="PF07992">
    <property type="entry name" value="Pyr_redox_2"/>
    <property type="match status" value="1"/>
</dbReference>
<dbReference type="InterPro" id="IPR036249">
    <property type="entry name" value="Thioredoxin-like_sf"/>
</dbReference>
<dbReference type="GO" id="GO:0050660">
    <property type="term" value="F:flavin adenine dinucleotide binding"/>
    <property type="evidence" value="ECO:0007669"/>
    <property type="project" value="InterPro"/>
</dbReference>
<dbReference type="GO" id="GO:0051287">
    <property type="term" value="F:NAD binding"/>
    <property type="evidence" value="ECO:0007669"/>
    <property type="project" value="InterPro"/>
</dbReference>
<accession>U6RA54</accession>
<dbReference type="GO" id="GO:0102039">
    <property type="term" value="F:NADH-dependent peroxiredoxin activity"/>
    <property type="evidence" value="ECO:0007669"/>
    <property type="project" value="InterPro"/>
</dbReference>
<dbReference type="PRINTS" id="PR00368">
    <property type="entry name" value="FADPNR"/>
</dbReference>
<dbReference type="GO" id="GO:0000302">
    <property type="term" value="P:response to reactive oxygen species"/>
    <property type="evidence" value="ECO:0007669"/>
    <property type="project" value="InterPro"/>
</dbReference>
<keyword evidence="7" id="KW-0520">NAD</keyword>
<dbReference type="PATRIC" id="fig|1121098.3.peg.3307"/>
<dbReference type="InterPro" id="IPR023753">
    <property type="entry name" value="FAD/NAD-binding_dom"/>
</dbReference>
<evidence type="ECO:0000256" key="7">
    <source>
        <dbReference type="ARBA" id="ARBA00023027"/>
    </source>
</evidence>
<protein>
    <submittedName>
        <fullName evidence="12">Alkyl hydroperoxide reductase, F subunit</fullName>
    </submittedName>
</protein>
<organism evidence="12 13">
    <name type="scientific">Phocaeicola massiliensis B84634 = Timone 84634 = DSM 17679 = JCM 13223</name>
    <dbReference type="NCBI Taxonomy" id="1121098"/>
    <lineage>
        <taxon>Bacteria</taxon>
        <taxon>Pseudomonadati</taxon>
        <taxon>Bacteroidota</taxon>
        <taxon>Bacteroidia</taxon>
        <taxon>Bacteroidales</taxon>
        <taxon>Bacteroidaceae</taxon>
        <taxon>Phocaeicola</taxon>
    </lineage>
</organism>
<dbReference type="InterPro" id="IPR044141">
    <property type="entry name" value="AhpF_NTD_C"/>
</dbReference>
<feature type="domain" description="Thioredoxin-like fold" evidence="11">
    <location>
        <begin position="35"/>
        <end position="96"/>
    </location>
</feature>
<dbReference type="NCBIfam" id="TIGR03140">
    <property type="entry name" value="AhpF"/>
    <property type="match status" value="1"/>
</dbReference>
<evidence type="ECO:0000256" key="4">
    <source>
        <dbReference type="ARBA" id="ARBA00022630"/>
    </source>
</evidence>
<name>U6RA54_9BACT</name>
<dbReference type="InterPro" id="IPR050097">
    <property type="entry name" value="Ferredoxin-NADP_redctase_2"/>
</dbReference>
<dbReference type="PRINTS" id="PR00469">
    <property type="entry name" value="PNDRDTASEII"/>
</dbReference>
<evidence type="ECO:0000259" key="10">
    <source>
        <dbReference type="Pfam" id="PF07992"/>
    </source>
</evidence>
<evidence type="ECO:0000256" key="1">
    <source>
        <dbReference type="ARBA" id="ARBA00001974"/>
    </source>
</evidence>
<dbReference type="FunFam" id="3.50.50.60:FF:000007">
    <property type="entry name" value="Alkyl hydroperoxide reductase, F subunit"/>
    <property type="match status" value="1"/>
</dbReference>
<evidence type="ECO:0000256" key="8">
    <source>
        <dbReference type="ARBA" id="ARBA00023157"/>
    </source>
</evidence>
<dbReference type="InterPro" id="IPR036188">
    <property type="entry name" value="FAD/NAD-bd_sf"/>
</dbReference>
<dbReference type="InterPro" id="IPR012336">
    <property type="entry name" value="Thioredoxin-like_fold"/>
</dbReference>
<keyword evidence="6" id="KW-0560">Oxidoreductase</keyword>
<gene>
    <name evidence="12" type="ORF">HMPREF1534_03260</name>
</gene>
<dbReference type="AlphaFoldDB" id="U6RA54"/>
<dbReference type="Pfam" id="PF13192">
    <property type="entry name" value="Thioredoxin_3"/>
    <property type="match status" value="1"/>
</dbReference>
<evidence type="ECO:0000313" key="12">
    <source>
        <dbReference type="EMBL" id="EOA52611.1"/>
    </source>
</evidence>
<evidence type="ECO:0000313" key="13">
    <source>
        <dbReference type="Proteomes" id="UP000017831"/>
    </source>
</evidence>
<keyword evidence="5" id="KW-0274">FAD</keyword>
<dbReference type="GO" id="GO:0016668">
    <property type="term" value="F:oxidoreductase activity, acting on a sulfur group of donors, NAD(P) as acceptor"/>
    <property type="evidence" value="ECO:0007669"/>
    <property type="project" value="UniProtKB-ARBA"/>
</dbReference>
<keyword evidence="9" id="KW-0676">Redox-active center</keyword>
<evidence type="ECO:0000256" key="2">
    <source>
        <dbReference type="ARBA" id="ARBA00009333"/>
    </source>
</evidence>
<dbReference type="STRING" id="1121098.HMPREF1534_03260"/>
<comment type="cofactor">
    <cofactor evidence="1">
        <name>FAD</name>
        <dbReference type="ChEBI" id="CHEBI:57692"/>
    </cofactor>
</comment>
<evidence type="ECO:0000256" key="3">
    <source>
        <dbReference type="ARBA" id="ARBA00011738"/>
    </source>
</evidence>
<dbReference type="InterPro" id="IPR012081">
    <property type="entry name" value="Alkyl_hydroperoxide_Rdtase_suF"/>
</dbReference>
<dbReference type="InterPro" id="IPR008255">
    <property type="entry name" value="Pyr_nucl-diS_OxRdtase_2_AS"/>
</dbReference>
<dbReference type="GO" id="GO:0032991">
    <property type="term" value="C:protein-containing complex"/>
    <property type="evidence" value="ECO:0007669"/>
    <property type="project" value="UniProtKB-ARBA"/>
</dbReference>
<evidence type="ECO:0000256" key="9">
    <source>
        <dbReference type="ARBA" id="ARBA00023284"/>
    </source>
</evidence>
<feature type="domain" description="FAD/NAD(P)-binding" evidence="10">
    <location>
        <begin position="122"/>
        <end position="410"/>
    </location>
</feature>
<comment type="subunit">
    <text evidence="3">Homodimer.</text>
</comment>
<dbReference type="Gene3D" id="3.50.50.60">
    <property type="entry name" value="FAD/NAD(P)-binding domain"/>
    <property type="match status" value="2"/>
</dbReference>
<evidence type="ECO:0000259" key="11">
    <source>
        <dbReference type="Pfam" id="PF13192"/>
    </source>
</evidence>
<reference evidence="12 13" key="1">
    <citation type="submission" date="2013-04" db="EMBL/GenBank/DDBJ databases">
        <title>The Genome Sequence of Bacteroides massiliensis DSM 17679.</title>
        <authorList>
            <consortium name="The Broad Institute Genomics Platform"/>
            <person name="Earl A."/>
            <person name="Ward D."/>
            <person name="Feldgarden M."/>
            <person name="Gevers D."/>
            <person name="Martens E."/>
            <person name="Fenner L."/>
            <person name="Roux V."/>
            <person name="Mallet M.N."/>
            <person name="Raoult D."/>
            <person name="Walker B."/>
            <person name="Young S."/>
            <person name="Zeng Q."/>
            <person name="Gargeya S."/>
            <person name="Fitzgerald M."/>
            <person name="Haas B."/>
            <person name="Abouelleil A."/>
            <person name="Allen A.W."/>
            <person name="Alvarado L."/>
            <person name="Arachchi H.M."/>
            <person name="Berlin A.M."/>
            <person name="Chapman S.B."/>
            <person name="Gainer-Dewar J."/>
            <person name="Goldberg J."/>
            <person name="Griggs A."/>
            <person name="Gujja S."/>
            <person name="Hansen M."/>
            <person name="Howarth C."/>
            <person name="Imamovic A."/>
            <person name="Ireland A."/>
            <person name="Larimer J."/>
            <person name="McCowan C."/>
            <person name="Murphy C."/>
            <person name="Pearson M."/>
            <person name="Poon T.W."/>
            <person name="Priest M."/>
            <person name="Roberts A."/>
            <person name="Saif S."/>
            <person name="Shea T."/>
            <person name="Sisk P."/>
            <person name="Sykes S."/>
            <person name="Wortman J."/>
            <person name="Nusbaum C."/>
            <person name="Birren B."/>
        </authorList>
    </citation>
    <scope>NUCLEOTIDE SEQUENCE [LARGE SCALE GENOMIC DNA]</scope>
    <source>
        <strain evidence="13">B84634 / Timone 84634 / DSM 17679 / JCM 13223</strain>
    </source>
</reference>
<dbReference type="PANTHER" id="PTHR48105">
    <property type="entry name" value="THIOREDOXIN REDUCTASE 1-RELATED-RELATED"/>
    <property type="match status" value="1"/>
</dbReference>
<comment type="caution">
    <text evidence="12">The sequence shown here is derived from an EMBL/GenBank/DDBJ whole genome shotgun (WGS) entry which is preliminary data.</text>
</comment>
<evidence type="ECO:0000256" key="6">
    <source>
        <dbReference type="ARBA" id="ARBA00023002"/>
    </source>
</evidence>
<keyword evidence="13" id="KW-1185">Reference proteome</keyword>
<comment type="similarity">
    <text evidence="2">Belongs to the class-II pyridine nucleotide-disulfide oxidoreductase family.</text>
</comment>
<dbReference type="Proteomes" id="UP000017831">
    <property type="component" value="Unassembled WGS sequence"/>
</dbReference>
<dbReference type="Gene3D" id="3.40.30.80">
    <property type="match status" value="1"/>
</dbReference>
<proteinExistence type="inferred from homology"/>
<keyword evidence="8" id="KW-1015">Disulfide bond</keyword>
<evidence type="ECO:0000256" key="5">
    <source>
        <dbReference type="ARBA" id="ARBA00022827"/>
    </source>
</evidence>
<dbReference type="PROSITE" id="PS00573">
    <property type="entry name" value="PYRIDINE_REDOX_2"/>
    <property type="match status" value="1"/>
</dbReference>
<dbReference type="EMBL" id="AQHY01000039">
    <property type="protein sequence ID" value="EOA52611.1"/>
    <property type="molecule type" value="Genomic_DNA"/>
</dbReference>
<keyword evidence="4" id="KW-0285">Flavoprotein</keyword>
<sequence length="427" mass="45907">MAILNADGKGKNFPDEFITRRIRALRGPINLTTYLSLGCTNCPDVVQALNLMVVLNPQIRHEAVDGAVNEEEVNRMKVQAVPTVFADGEQIHVGRGNIGDLLEKLEVRYGASVSESFETKEYDVLVAGGGPAGAAAAIYSARKGLRVAVVAERIGGQVNETMGIENLISVPRTTGKELAQDLKSHLAAYHIDILENRRIEKAEVVGEMKVLSVKGGESYKAPVLIIATGANWRKLNVPGEEKYIGHGVAFCPHCDGPFYKGKEVAVIGGGNSGVEAAIDLAGICSKVTVFEFMETLKADTVLQEKVRSLPNVDIFTHTQTVEVLGDGDKVVGMIKKDRSSDKEEIFALDGIFVQIGLTANSALFKDLVETNRMGEILTDKNGRTSVKGIYAAGDVTDISYKQVIIAMGEGAKTALAAFEDRMRGEVG</sequence>